<dbReference type="Proteomes" id="UP000325577">
    <property type="component" value="Linkage Group LG11"/>
</dbReference>
<accession>A0A5J5BTN7</accession>
<dbReference type="Gene3D" id="3.60.40.10">
    <property type="entry name" value="PPM-type phosphatase domain"/>
    <property type="match status" value="2"/>
</dbReference>
<dbReference type="AlphaFoldDB" id="A0A5J5BTN7"/>
<name>A0A5J5BTN7_9ASTE</name>
<evidence type="ECO:0000313" key="2">
    <source>
        <dbReference type="EMBL" id="KAA8544621.1"/>
    </source>
</evidence>
<dbReference type="GO" id="GO:0004722">
    <property type="term" value="F:protein serine/threonine phosphatase activity"/>
    <property type="evidence" value="ECO:0007669"/>
    <property type="project" value="InterPro"/>
</dbReference>
<keyword evidence="3" id="KW-1185">Reference proteome</keyword>
<dbReference type="CDD" id="cd00143">
    <property type="entry name" value="PP2Cc"/>
    <property type="match status" value="1"/>
</dbReference>
<protein>
    <recommendedName>
        <fullName evidence="1">PPM-type phosphatase domain-containing protein</fullName>
    </recommendedName>
</protein>
<dbReference type="SUPFAM" id="SSF81606">
    <property type="entry name" value="PP2C-like"/>
    <property type="match status" value="1"/>
</dbReference>
<dbReference type="PANTHER" id="PTHR13832">
    <property type="entry name" value="PROTEIN PHOSPHATASE 2C"/>
    <property type="match status" value="1"/>
</dbReference>
<evidence type="ECO:0000259" key="1">
    <source>
        <dbReference type="PROSITE" id="PS51746"/>
    </source>
</evidence>
<dbReference type="InterPro" id="IPR036457">
    <property type="entry name" value="PPM-type-like_dom_sf"/>
</dbReference>
<proteinExistence type="predicted"/>
<dbReference type="Pfam" id="PF00481">
    <property type="entry name" value="PP2C"/>
    <property type="match status" value="1"/>
</dbReference>
<gene>
    <name evidence="2" type="ORF">F0562_022633</name>
</gene>
<dbReference type="SMART" id="SM00332">
    <property type="entry name" value="PP2Cc"/>
    <property type="match status" value="1"/>
</dbReference>
<feature type="domain" description="PPM-type phosphatase" evidence="1">
    <location>
        <begin position="1"/>
        <end position="143"/>
    </location>
</feature>
<dbReference type="OrthoDB" id="10264738at2759"/>
<dbReference type="InterPro" id="IPR001932">
    <property type="entry name" value="PPM-type_phosphatase-like_dom"/>
</dbReference>
<dbReference type="EMBL" id="CM018034">
    <property type="protein sequence ID" value="KAA8544621.1"/>
    <property type="molecule type" value="Genomic_DNA"/>
</dbReference>
<evidence type="ECO:0000313" key="3">
    <source>
        <dbReference type="Proteomes" id="UP000325577"/>
    </source>
</evidence>
<dbReference type="InterPro" id="IPR015655">
    <property type="entry name" value="PP2C"/>
</dbReference>
<dbReference type="PROSITE" id="PS51746">
    <property type="entry name" value="PPM_2"/>
    <property type="match status" value="1"/>
</dbReference>
<reference evidence="2 3" key="1">
    <citation type="submission" date="2019-09" db="EMBL/GenBank/DDBJ databases">
        <title>A chromosome-level genome assembly of the Chinese tupelo Nyssa sinensis.</title>
        <authorList>
            <person name="Yang X."/>
            <person name="Kang M."/>
            <person name="Yang Y."/>
            <person name="Xiong H."/>
            <person name="Wang M."/>
            <person name="Zhang Z."/>
            <person name="Wang Z."/>
            <person name="Wu H."/>
            <person name="Ma T."/>
            <person name="Liu J."/>
            <person name="Xi Z."/>
        </authorList>
    </citation>
    <scope>NUCLEOTIDE SEQUENCE [LARGE SCALE GENOMIC DNA]</scope>
    <source>
        <strain evidence="2">J267</strain>
        <tissue evidence="2">Leaf</tissue>
    </source>
</reference>
<organism evidence="2 3">
    <name type="scientific">Nyssa sinensis</name>
    <dbReference type="NCBI Taxonomy" id="561372"/>
    <lineage>
        <taxon>Eukaryota</taxon>
        <taxon>Viridiplantae</taxon>
        <taxon>Streptophyta</taxon>
        <taxon>Embryophyta</taxon>
        <taxon>Tracheophyta</taxon>
        <taxon>Spermatophyta</taxon>
        <taxon>Magnoliopsida</taxon>
        <taxon>eudicotyledons</taxon>
        <taxon>Gunneridae</taxon>
        <taxon>Pentapetalae</taxon>
        <taxon>asterids</taxon>
        <taxon>Cornales</taxon>
        <taxon>Nyssaceae</taxon>
        <taxon>Nyssa</taxon>
    </lineage>
</organism>
<sequence length="143" mass="15948">MEDGYGVMLDILGNPKQVFFIVIDGHGGRAAADYVADNLGKNIVKSHGKSEEDQLEATIRQGYLLTDEEFLIQGGYVHCRNGVWRVNGSLAISRAIGDLHLKEWLISEPEIKKLPLTSDYEFLITASDGLWDKVYLCNYTNIG</sequence>
<dbReference type="PANTHER" id="PTHR13832:SF559">
    <property type="entry name" value="PROTEIN PHOSPHATASE 2C 77-RELATED"/>
    <property type="match status" value="1"/>
</dbReference>